<dbReference type="Proteomes" id="UP000515158">
    <property type="component" value="Unplaced"/>
</dbReference>
<feature type="compositionally biased region" description="Polar residues" evidence="6">
    <location>
        <begin position="182"/>
        <end position="193"/>
    </location>
</feature>
<evidence type="ECO:0000256" key="1">
    <source>
        <dbReference type="ARBA" id="ARBA00004141"/>
    </source>
</evidence>
<feature type="region of interest" description="Disordered" evidence="6">
    <location>
        <begin position="161"/>
        <end position="193"/>
    </location>
</feature>
<comment type="subcellular location">
    <subcellularLocation>
        <location evidence="1 5">Membrane</location>
        <topology evidence="1 5">Multi-pass membrane protein</topology>
    </subcellularLocation>
</comment>
<protein>
    <recommendedName>
        <fullName evidence="5">Copper transport protein</fullName>
    </recommendedName>
</protein>
<dbReference type="AlphaFoldDB" id="A0A6P8YLR8"/>
<keyword evidence="3 5" id="KW-1133">Transmembrane helix</keyword>
<name>A0A6P8YLR8_THRPL</name>
<feature type="transmembrane region" description="Helical" evidence="5">
    <location>
        <begin position="26"/>
        <end position="44"/>
    </location>
</feature>
<dbReference type="InParanoid" id="A0A6P8YLR8"/>
<dbReference type="PANTHER" id="PTHR12483:SF27">
    <property type="entry name" value="COPPER TRANSPORT PROTEIN CTR1"/>
    <property type="match status" value="1"/>
</dbReference>
<evidence type="ECO:0000313" key="8">
    <source>
        <dbReference type="RefSeq" id="XP_034234952.1"/>
    </source>
</evidence>
<comment type="similarity">
    <text evidence="5">Belongs to the copper transporter (Ctr) (TC 1.A.56) family. SLC31A subfamily.</text>
</comment>
<evidence type="ECO:0000256" key="5">
    <source>
        <dbReference type="RuleBase" id="RU367022"/>
    </source>
</evidence>
<evidence type="ECO:0000313" key="7">
    <source>
        <dbReference type="Proteomes" id="UP000515158"/>
    </source>
</evidence>
<keyword evidence="5" id="KW-0186">Copper</keyword>
<dbReference type="GO" id="GO:0005886">
    <property type="term" value="C:plasma membrane"/>
    <property type="evidence" value="ECO:0007669"/>
    <property type="project" value="TreeGrafter"/>
</dbReference>
<dbReference type="OrthoDB" id="73901at2759"/>
<keyword evidence="5" id="KW-0813">Transport</keyword>
<dbReference type="PANTHER" id="PTHR12483">
    <property type="entry name" value="SOLUTE CARRIER FAMILY 31 COPPER TRANSPORTERS"/>
    <property type="match status" value="1"/>
</dbReference>
<keyword evidence="5" id="KW-0187">Copper transport</keyword>
<dbReference type="KEGG" id="tpal:117641595"/>
<keyword evidence="7" id="KW-1185">Reference proteome</keyword>
<feature type="transmembrane region" description="Helical" evidence="5">
    <location>
        <begin position="104"/>
        <end position="132"/>
    </location>
</feature>
<gene>
    <name evidence="8" type="primary">LOC117641595</name>
</gene>
<evidence type="ECO:0000256" key="4">
    <source>
        <dbReference type="ARBA" id="ARBA00023136"/>
    </source>
</evidence>
<dbReference type="Pfam" id="PF04145">
    <property type="entry name" value="Ctr"/>
    <property type="match status" value="1"/>
</dbReference>
<dbReference type="GeneID" id="117641595"/>
<evidence type="ECO:0000256" key="3">
    <source>
        <dbReference type="ARBA" id="ARBA00022989"/>
    </source>
</evidence>
<organism evidence="8">
    <name type="scientific">Thrips palmi</name>
    <name type="common">Melon thrips</name>
    <dbReference type="NCBI Taxonomy" id="161013"/>
    <lineage>
        <taxon>Eukaryota</taxon>
        <taxon>Metazoa</taxon>
        <taxon>Ecdysozoa</taxon>
        <taxon>Arthropoda</taxon>
        <taxon>Hexapoda</taxon>
        <taxon>Insecta</taxon>
        <taxon>Pterygota</taxon>
        <taxon>Neoptera</taxon>
        <taxon>Paraneoptera</taxon>
        <taxon>Thysanoptera</taxon>
        <taxon>Terebrantia</taxon>
        <taxon>Thripoidea</taxon>
        <taxon>Thripidae</taxon>
        <taxon>Thrips</taxon>
    </lineage>
</organism>
<evidence type="ECO:0000256" key="2">
    <source>
        <dbReference type="ARBA" id="ARBA00022692"/>
    </source>
</evidence>
<keyword evidence="4 5" id="KW-0472">Membrane</keyword>
<accession>A0A6P8YLR8</accession>
<keyword evidence="2 5" id="KW-0812">Transmembrane</keyword>
<sequence length="193" mass="21060">MHMTFWFSPDLGNFLFDGYVVQTTRAFIATCAGLGAMAVLLEFFKFWKMNSKKKIAFSQMSNGHNGGSETSALLTGSQLKTNVERILNVGTEVLVYFTQESLNWIVMLAIMGYNGYIFLSVLMGAGLGYAIFGESMAHAKIQSVKMKAAMIACGDCQIKDELEDSNPGQSDPPSNTPPIPSFSGSISRNEPQV</sequence>
<dbReference type="GO" id="GO:0005375">
    <property type="term" value="F:copper ion transmembrane transporter activity"/>
    <property type="evidence" value="ECO:0007669"/>
    <property type="project" value="UniProtKB-UniRule"/>
</dbReference>
<evidence type="ECO:0000256" key="6">
    <source>
        <dbReference type="SAM" id="MobiDB-lite"/>
    </source>
</evidence>
<reference evidence="8" key="1">
    <citation type="submission" date="2025-08" db="UniProtKB">
        <authorList>
            <consortium name="RefSeq"/>
        </authorList>
    </citation>
    <scope>IDENTIFICATION</scope>
    <source>
        <tissue evidence="8">Total insect</tissue>
    </source>
</reference>
<dbReference type="InterPro" id="IPR007274">
    <property type="entry name" value="Cop_transporter"/>
</dbReference>
<dbReference type="RefSeq" id="XP_034234952.1">
    <property type="nucleotide sequence ID" value="XM_034379061.1"/>
</dbReference>
<proteinExistence type="inferred from homology"/>
<keyword evidence="5" id="KW-0406">Ion transport</keyword>